<keyword evidence="3" id="KW-1185">Reference proteome</keyword>
<feature type="region of interest" description="Disordered" evidence="1">
    <location>
        <begin position="32"/>
        <end position="73"/>
    </location>
</feature>
<protein>
    <submittedName>
        <fullName evidence="2">Uncharacterized protein</fullName>
    </submittedName>
</protein>
<proteinExistence type="predicted"/>
<accession>A0AAV2MCL9</accession>
<feature type="compositionally biased region" description="Low complexity" evidence="1">
    <location>
        <begin position="58"/>
        <end position="71"/>
    </location>
</feature>
<dbReference type="Proteomes" id="UP001497482">
    <property type="component" value="Chromosome 7"/>
</dbReference>
<sequence>MQMTWGLHSVLFVFGEKEQLVGVCRYEPALMRGDRGRGQEGNKLPMTQNNAKSLLPLSTSAAGGAPVSAAGFTQSHTTPCAQQFIHHICVYCTNQSGAATARRPRDDSG</sequence>
<dbReference type="AlphaFoldDB" id="A0AAV2MCL9"/>
<organism evidence="2 3">
    <name type="scientific">Knipowitschia caucasica</name>
    <name type="common">Caucasian dwarf goby</name>
    <name type="synonym">Pomatoschistus caucasicus</name>
    <dbReference type="NCBI Taxonomy" id="637954"/>
    <lineage>
        <taxon>Eukaryota</taxon>
        <taxon>Metazoa</taxon>
        <taxon>Chordata</taxon>
        <taxon>Craniata</taxon>
        <taxon>Vertebrata</taxon>
        <taxon>Euteleostomi</taxon>
        <taxon>Actinopterygii</taxon>
        <taxon>Neopterygii</taxon>
        <taxon>Teleostei</taxon>
        <taxon>Neoteleostei</taxon>
        <taxon>Acanthomorphata</taxon>
        <taxon>Gobiaria</taxon>
        <taxon>Gobiiformes</taxon>
        <taxon>Gobioidei</taxon>
        <taxon>Gobiidae</taxon>
        <taxon>Gobiinae</taxon>
        <taxon>Knipowitschia</taxon>
    </lineage>
</organism>
<evidence type="ECO:0000313" key="2">
    <source>
        <dbReference type="EMBL" id="CAL1611099.1"/>
    </source>
</evidence>
<reference evidence="2 3" key="1">
    <citation type="submission" date="2024-04" db="EMBL/GenBank/DDBJ databases">
        <authorList>
            <person name="Waldvogel A.-M."/>
            <person name="Schoenle A."/>
        </authorList>
    </citation>
    <scope>NUCLEOTIDE SEQUENCE [LARGE SCALE GENOMIC DNA]</scope>
</reference>
<gene>
    <name evidence="2" type="ORF">KC01_LOCUS37576</name>
</gene>
<dbReference type="EMBL" id="OZ035829">
    <property type="protein sequence ID" value="CAL1611099.1"/>
    <property type="molecule type" value="Genomic_DNA"/>
</dbReference>
<name>A0AAV2MCL9_KNICA</name>
<evidence type="ECO:0000313" key="3">
    <source>
        <dbReference type="Proteomes" id="UP001497482"/>
    </source>
</evidence>
<evidence type="ECO:0000256" key="1">
    <source>
        <dbReference type="SAM" id="MobiDB-lite"/>
    </source>
</evidence>